<dbReference type="Pfam" id="PF14634">
    <property type="entry name" value="zf-RING_5"/>
    <property type="match status" value="1"/>
</dbReference>
<dbReference type="InterPro" id="IPR001841">
    <property type="entry name" value="Znf_RING"/>
</dbReference>
<dbReference type="InterPro" id="IPR047153">
    <property type="entry name" value="TRIM45/56/19-like"/>
</dbReference>
<evidence type="ECO:0000256" key="2">
    <source>
        <dbReference type="ARBA" id="ARBA00022771"/>
    </source>
</evidence>
<dbReference type="PROSITE" id="PS50119">
    <property type="entry name" value="ZF_BBOX"/>
    <property type="match status" value="1"/>
</dbReference>
<feature type="region of interest" description="Disordered" evidence="5">
    <location>
        <begin position="27"/>
        <end position="46"/>
    </location>
</feature>
<evidence type="ECO:0000256" key="5">
    <source>
        <dbReference type="SAM" id="MobiDB-lite"/>
    </source>
</evidence>
<evidence type="ECO:0000259" key="6">
    <source>
        <dbReference type="PROSITE" id="PS50089"/>
    </source>
</evidence>
<keyword evidence="9" id="KW-1185">Reference proteome</keyword>
<dbReference type="PANTHER" id="PTHR25462:SF304">
    <property type="entry name" value="BONUS, ISOFORM C"/>
    <property type="match status" value="1"/>
</dbReference>
<name>A0ABN7PGW2_TIMPD</name>
<dbReference type="SMART" id="SM00184">
    <property type="entry name" value="RING"/>
    <property type="match status" value="1"/>
</dbReference>
<reference evidence="8" key="1">
    <citation type="submission" date="2021-03" db="EMBL/GenBank/DDBJ databases">
        <authorList>
            <person name="Tran Van P."/>
        </authorList>
    </citation>
    <scope>NUCLEOTIDE SEQUENCE</scope>
</reference>
<gene>
    <name evidence="8" type="ORF">TPAB3V08_LOCUS13941</name>
</gene>
<accession>A0ABN7PGW2</accession>
<keyword evidence="1" id="KW-0479">Metal-binding</keyword>
<dbReference type="InterPro" id="IPR013083">
    <property type="entry name" value="Znf_RING/FYVE/PHD"/>
</dbReference>
<sequence>MEPEKMDTAPLVKQEVDENSTVCNQVGAEIPSEVNEETAPSPTTGDEPPVNPWCVIKCVFCLQMLNSNDNPKLMECLHTACSSCVATKLNEQLDGEVIENNVVVCPVCRVHCHANNLIENQFLLEVSGSSSEANATDPSSDLKCTSCHENSPATSWCVECSEYICDGCVQ</sequence>
<dbReference type="SUPFAM" id="SSF57850">
    <property type="entry name" value="RING/U-box"/>
    <property type="match status" value="1"/>
</dbReference>
<keyword evidence="2 4" id="KW-0863">Zinc-finger</keyword>
<protein>
    <submittedName>
        <fullName evidence="8">Uncharacterized protein</fullName>
    </submittedName>
</protein>
<evidence type="ECO:0000313" key="8">
    <source>
        <dbReference type="EMBL" id="CAG2066998.1"/>
    </source>
</evidence>
<dbReference type="Gene3D" id="3.30.40.10">
    <property type="entry name" value="Zinc/RING finger domain, C3HC4 (zinc finger)"/>
    <property type="match status" value="1"/>
</dbReference>
<evidence type="ECO:0000259" key="7">
    <source>
        <dbReference type="PROSITE" id="PS50119"/>
    </source>
</evidence>
<dbReference type="EMBL" id="CAJPIN010061991">
    <property type="protein sequence ID" value="CAG2066998.1"/>
    <property type="molecule type" value="Genomic_DNA"/>
</dbReference>
<dbReference type="Proteomes" id="UP001153148">
    <property type="component" value="Unassembled WGS sequence"/>
</dbReference>
<proteinExistence type="predicted"/>
<keyword evidence="3" id="KW-0862">Zinc</keyword>
<evidence type="ECO:0000256" key="1">
    <source>
        <dbReference type="ARBA" id="ARBA00022723"/>
    </source>
</evidence>
<evidence type="ECO:0000256" key="4">
    <source>
        <dbReference type="PROSITE-ProRule" id="PRU00024"/>
    </source>
</evidence>
<organism evidence="8 9">
    <name type="scientific">Timema podura</name>
    <name type="common">Walking stick</name>
    <dbReference type="NCBI Taxonomy" id="61482"/>
    <lineage>
        <taxon>Eukaryota</taxon>
        <taxon>Metazoa</taxon>
        <taxon>Ecdysozoa</taxon>
        <taxon>Arthropoda</taxon>
        <taxon>Hexapoda</taxon>
        <taxon>Insecta</taxon>
        <taxon>Pterygota</taxon>
        <taxon>Neoptera</taxon>
        <taxon>Polyneoptera</taxon>
        <taxon>Phasmatodea</taxon>
        <taxon>Timematodea</taxon>
        <taxon>Timematoidea</taxon>
        <taxon>Timematidae</taxon>
        <taxon>Timema</taxon>
    </lineage>
</organism>
<dbReference type="PROSITE" id="PS50089">
    <property type="entry name" value="ZF_RING_2"/>
    <property type="match status" value="1"/>
</dbReference>
<evidence type="ECO:0000313" key="9">
    <source>
        <dbReference type="Proteomes" id="UP001153148"/>
    </source>
</evidence>
<dbReference type="InterPro" id="IPR000315">
    <property type="entry name" value="Znf_B-box"/>
</dbReference>
<feature type="domain" description="RING-type" evidence="6">
    <location>
        <begin position="58"/>
        <end position="109"/>
    </location>
</feature>
<dbReference type="PANTHER" id="PTHR25462">
    <property type="entry name" value="BONUS, ISOFORM C-RELATED"/>
    <property type="match status" value="1"/>
</dbReference>
<feature type="domain" description="B box-type" evidence="7">
    <location>
        <begin position="139"/>
        <end position="170"/>
    </location>
</feature>
<comment type="caution">
    <text evidence="8">The sequence shown here is derived from an EMBL/GenBank/DDBJ whole genome shotgun (WGS) entry which is preliminary data.</text>
</comment>
<evidence type="ECO:0000256" key="3">
    <source>
        <dbReference type="ARBA" id="ARBA00022833"/>
    </source>
</evidence>
<feature type="non-terminal residue" evidence="8">
    <location>
        <position position="170"/>
    </location>
</feature>